<feature type="transmembrane region" description="Helical" evidence="12">
    <location>
        <begin position="148"/>
        <end position="170"/>
    </location>
</feature>
<organism evidence="13">
    <name type="scientific">bioreactor metagenome</name>
    <dbReference type="NCBI Taxonomy" id="1076179"/>
    <lineage>
        <taxon>unclassified sequences</taxon>
        <taxon>metagenomes</taxon>
        <taxon>ecological metagenomes</taxon>
    </lineage>
</organism>
<name>A0A644XV12_9ZZZZ</name>
<evidence type="ECO:0000256" key="1">
    <source>
        <dbReference type="ARBA" id="ARBA00004651"/>
    </source>
</evidence>
<keyword evidence="8" id="KW-0443">Lipid metabolism</keyword>
<feature type="transmembrane region" description="Helical" evidence="12">
    <location>
        <begin position="191"/>
        <end position="208"/>
    </location>
</feature>
<reference evidence="13" key="1">
    <citation type="submission" date="2019-08" db="EMBL/GenBank/DDBJ databases">
        <authorList>
            <person name="Kucharzyk K."/>
            <person name="Murdoch R.W."/>
            <person name="Higgins S."/>
            <person name="Loffler F."/>
        </authorList>
    </citation>
    <scope>NUCLEOTIDE SEQUENCE</scope>
</reference>
<keyword evidence="11" id="KW-1208">Phospholipid metabolism</keyword>
<keyword evidence="4 13" id="KW-0808">Transferase</keyword>
<keyword evidence="7 12" id="KW-1133">Transmembrane helix</keyword>
<protein>
    <submittedName>
        <fullName evidence="13">Phosphatidate cytidylyltransferase</fullName>
        <ecNumber evidence="13">2.7.7.41</ecNumber>
    </submittedName>
</protein>
<evidence type="ECO:0000256" key="11">
    <source>
        <dbReference type="ARBA" id="ARBA00023264"/>
    </source>
</evidence>
<evidence type="ECO:0000256" key="2">
    <source>
        <dbReference type="ARBA" id="ARBA00022475"/>
    </source>
</evidence>
<dbReference type="GO" id="GO:0005886">
    <property type="term" value="C:plasma membrane"/>
    <property type="evidence" value="ECO:0007669"/>
    <property type="project" value="UniProtKB-SubCell"/>
</dbReference>
<evidence type="ECO:0000256" key="5">
    <source>
        <dbReference type="ARBA" id="ARBA00022692"/>
    </source>
</evidence>
<accession>A0A644XV12</accession>
<feature type="transmembrane region" description="Helical" evidence="12">
    <location>
        <begin position="59"/>
        <end position="77"/>
    </location>
</feature>
<evidence type="ECO:0000256" key="4">
    <source>
        <dbReference type="ARBA" id="ARBA00022679"/>
    </source>
</evidence>
<evidence type="ECO:0000256" key="8">
    <source>
        <dbReference type="ARBA" id="ARBA00023098"/>
    </source>
</evidence>
<proteinExistence type="predicted"/>
<gene>
    <name evidence="13" type="primary">cdsA_5</name>
    <name evidence="13" type="ORF">SDC9_66489</name>
</gene>
<feature type="transmembrane region" description="Helical" evidence="12">
    <location>
        <begin position="117"/>
        <end position="136"/>
    </location>
</feature>
<feature type="transmembrane region" description="Helical" evidence="12">
    <location>
        <begin position="12"/>
        <end position="38"/>
    </location>
</feature>
<dbReference type="PANTHER" id="PTHR46382:SF1">
    <property type="entry name" value="PHOSPHATIDATE CYTIDYLYLTRANSFERASE"/>
    <property type="match status" value="1"/>
</dbReference>
<keyword evidence="9 12" id="KW-0472">Membrane</keyword>
<dbReference type="PANTHER" id="PTHR46382">
    <property type="entry name" value="PHOSPHATIDATE CYTIDYLYLTRANSFERASE"/>
    <property type="match status" value="1"/>
</dbReference>
<dbReference type="GO" id="GO:0004605">
    <property type="term" value="F:phosphatidate cytidylyltransferase activity"/>
    <property type="evidence" value="ECO:0007669"/>
    <property type="project" value="UniProtKB-EC"/>
</dbReference>
<keyword evidence="10" id="KW-0594">Phospholipid biosynthesis</keyword>
<feature type="transmembrane region" description="Helical" evidence="12">
    <location>
        <begin position="83"/>
        <end position="101"/>
    </location>
</feature>
<keyword evidence="6 13" id="KW-0548">Nucleotidyltransferase</keyword>
<evidence type="ECO:0000256" key="6">
    <source>
        <dbReference type="ARBA" id="ARBA00022695"/>
    </source>
</evidence>
<evidence type="ECO:0000256" key="12">
    <source>
        <dbReference type="SAM" id="Phobius"/>
    </source>
</evidence>
<comment type="subcellular location">
    <subcellularLocation>
        <location evidence="1">Cell membrane</location>
        <topology evidence="1">Multi-pass membrane protein</topology>
    </subcellularLocation>
</comment>
<comment type="caution">
    <text evidence="13">The sequence shown here is derived from an EMBL/GenBank/DDBJ whole genome shotgun (WGS) entry which is preliminary data.</text>
</comment>
<dbReference type="Pfam" id="PF01148">
    <property type="entry name" value="CTP_transf_1"/>
    <property type="match status" value="1"/>
</dbReference>
<dbReference type="AlphaFoldDB" id="A0A644XV12"/>
<evidence type="ECO:0000256" key="3">
    <source>
        <dbReference type="ARBA" id="ARBA00022516"/>
    </source>
</evidence>
<evidence type="ECO:0000256" key="7">
    <source>
        <dbReference type="ARBA" id="ARBA00022989"/>
    </source>
</evidence>
<keyword evidence="5 12" id="KW-0812">Transmembrane</keyword>
<evidence type="ECO:0000313" key="13">
    <source>
        <dbReference type="EMBL" id="MPM20062.1"/>
    </source>
</evidence>
<keyword evidence="2" id="KW-1003">Cell membrane</keyword>
<evidence type="ECO:0000256" key="10">
    <source>
        <dbReference type="ARBA" id="ARBA00023209"/>
    </source>
</evidence>
<sequence>MNNTVVRSLSGTLFVIIMTGSLLLSPVIFAMVMLFSVLVMSREFLHISNKGNYPATTRITLAVSAAVYALFYFYGSGLMAPRYFWLLALLMAAIPVSLLYSKDKPAKTMGDGYEKSGFFLMAPVYTALPFALTNLVLFDSQHNHNPYILLSLFILLWSCDVGAYVFGMAFGQKNGHKLFPSVSPKKSWEGFFGGMFSSLVTAFLIYYFDLLDFGFFHIAAISIIVFLFSVFGDLVESLFKRNFGVKDSGNLMPGHGGLLDRFDGALVAFPVAIAYIKIFELF</sequence>
<feature type="transmembrane region" description="Helical" evidence="12">
    <location>
        <begin position="214"/>
        <end position="235"/>
    </location>
</feature>
<dbReference type="GO" id="GO:0016024">
    <property type="term" value="P:CDP-diacylglycerol biosynthetic process"/>
    <property type="evidence" value="ECO:0007669"/>
    <property type="project" value="TreeGrafter"/>
</dbReference>
<keyword evidence="3" id="KW-0444">Lipid biosynthesis</keyword>
<dbReference type="EC" id="2.7.7.41" evidence="13"/>
<dbReference type="EMBL" id="VSSQ01003302">
    <property type="protein sequence ID" value="MPM20062.1"/>
    <property type="molecule type" value="Genomic_DNA"/>
</dbReference>
<evidence type="ECO:0000256" key="9">
    <source>
        <dbReference type="ARBA" id="ARBA00023136"/>
    </source>
</evidence>